<evidence type="ECO:0000313" key="2">
    <source>
        <dbReference type="Proteomes" id="UP001055101"/>
    </source>
</evidence>
<reference evidence="1" key="1">
    <citation type="journal article" date="2021" name="Front. Microbiol.">
        <title>Comprehensive Comparative Genomics and Phenotyping of Methylobacterium Species.</title>
        <authorList>
            <person name="Alessa O."/>
            <person name="Ogura Y."/>
            <person name="Fujitani Y."/>
            <person name="Takami H."/>
            <person name="Hayashi T."/>
            <person name="Sahin N."/>
            <person name="Tani A."/>
        </authorList>
    </citation>
    <scope>NUCLEOTIDE SEQUENCE</scope>
    <source>
        <strain evidence="1">DSM 23674</strain>
    </source>
</reference>
<reference evidence="1" key="2">
    <citation type="submission" date="2021-08" db="EMBL/GenBank/DDBJ databases">
        <authorList>
            <person name="Tani A."/>
            <person name="Ola A."/>
            <person name="Ogura Y."/>
            <person name="Katsura K."/>
            <person name="Hayashi T."/>
        </authorList>
    </citation>
    <scope>NUCLEOTIDE SEQUENCE</scope>
    <source>
        <strain evidence="1">DSM 23674</strain>
    </source>
</reference>
<accession>A0ABQ4TTE8</accession>
<gene>
    <name evidence="1" type="ORF">EKPJFOCH_4212</name>
</gene>
<dbReference type="EMBL" id="BPRA01000027">
    <property type="protein sequence ID" value="GJE57694.1"/>
    <property type="molecule type" value="Genomic_DNA"/>
</dbReference>
<dbReference type="Proteomes" id="UP001055101">
    <property type="component" value="Unassembled WGS sequence"/>
</dbReference>
<sequence>MYINFNARRYRPYKHAWRGLLNELESRKTKTVMRGTWALWGFESIIWASKSNNPDANFSAGQTSKPR</sequence>
<organism evidence="1 2">
    <name type="scientific">Methylobacterium thuringiense</name>
    <dbReference type="NCBI Taxonomy" id="1003091"/>
    <lineage>
        <taxon>Bacteria</taxon>
        <taxon>Pseudomonadati</taxon>
        <taxon>Pseudomonadota</taxon>
        <taxon>Alphaproteobacteria</taxon>
        <taxon>Hyphomicrobiales</taxon>
        <taxon>Methylobacteriaceae</taxon>
        <taxon>Methylobacterium</taxon>
    </lineage>
</organism>
<proteinExistence type="predicted"/>
<comment type="caution">
    <text evidence="1">The sequence shown here is derived from an EMBL/GenBank/DDBJ whole genome shotgun (WGS) entry which is preliminary data.</text>
</comment>
<keyword evidence="2" id="KW-1185">Reference proteome</keyword>
<protein>
    <submittedName>
        <fullName evidence="1">Uncharacterized protein</fullName>
    </submittedName>
</protein>
<evidence type="ECO:0000313" key="1">
    <source>
        <dbReference type="EMBL" id="GJE57694.1"/>
    </source>
</evidence>
<name>A0ABQ4TTE8_9HYPH</name>